<name>A0ABY2JE39_9MICO</name>
<evidence type="ECO:0000256" key="2">
    <source>
        <dbReference type="ARBA" id="ARBA00022729"/>
    </source>
</evidence>
<evidence type="ECO:0000313" key="4">
    <source>
        <dbReference type="EMBL" id="TFD03394.1"/>
    </source>
</evidence>
<dbReference type="RefSeq" id="WP_134373347.1">
    <property type="nucleotide sequence ID" value="NZ_SOGO01000021.1"/>
</dbReference>
<dbReference type="Gene3D" id="3.40.50.2300">
    <property type="match status" value="1"/>
</dbReference>
<dbReference type="Proteomes" id="UP000297851">
    <property type="component" value="Unassembled WGS sequence"/>
</dbReference>
<dbReference type="PROSITE" id="PS51257">
    <property type="entry name" value="PROKAR_LIPOPROTEIN"/>
    <property type="match status" value="1"/>
</dbReference>
<reference evidence="4 5" key="1">
    <citation type="submission" date="2019-03" db="EMBL/GenBank/DDBJ databases">
        <title>Genomics of glacier-inhabiting Cryobacterium strains.</title>
        <authorList>
            <person name="Liu Q."/>
            <person name="Xin Y.-H."/>
        </authorList>
    </citation>
    <scope>NUCLEOTIDE SEQUENCE [LARGE SCALE GENOMIC DNA]</scope>
    <source>
        <strain evidence="4 5">TMT2-16</strain>
    </source>
</reference>
<comment type="caution">
    <text evidence="4">The sequence shown here is derived from an EMBL/GenBank/DDBJ whole genome shotgun (WGS) entry which is preliminary data.</text>
</comment>
<keyword evidence="5" id="KW-1185">Reference proteome</keyword>
<evidence type="ECO:0000259" key="3">
    <source>
        <dbReference type="Pfam" id="PF13458"/>
    </source>
</evidence>
<protein>
    <submittedName>
        <fullName evidence="4">ABC transporter substrate-binding protein</fullName>
    </submittedName>
</protein>
<sequence length="243" mass="23953">MRTASTSLPVILVGALACVLLLSGCRAEVAPPSVEPAAAASVVVAPSGDGTVRLGTLFPMTGPAAASGAAQVAGSELAAREITEQGRILGTPIEIIHRDSAVDPATSLTDLLARGVDVVLWDATVPMPGDLAAAVAAAPVVLLWLGDFANGGTPLAASDGFAARLRTLDPGLVDTAGGGEAYDGVVLSALAAARAGDDGAASIRPALDQVSTGAFACASWGECAAALADAQQIAYQGVTGRRS</sequence>
<evidence type="ECO:0000313" key="5">
    <source>
        <dbReference type="Proteomes" id="UP000297851"/>
    </source>
</evidence>
<keyword evidence="2" id="KW-0732">Signal</keyword>
<evidence type="ECO:0000256" key="1">
    <source>
        <dbReference type="ARBA" id="ARBA00010062"/>
    </source>
</evidence>
<proteinExistence type="inferred from homology"/>
<comment type="similarity">
    <text evidence="1">Belongs to the leucine-binding protein family.</text>
</comment>
<dbReference type="PANTHER" id="PTHR30483">
    <property type="entry name" value="LEUCINE-SPECIFIC-BINDING PROTEIN"/>
    <property type="match status" value="1"/>
</dbReference>
<gene>
    <name evidence="4" type="ORF">E3T25_07220</name>
</gene>
<organism evidence="4 5">
    <name type="scientific">Cryobacterium sandaracinum</name>
    <dbReference type="NCBI Taxonomy" id="1259247"/>
    <lineage>
        <taxon>Bacteria</taxon>
        <taxon>Bacillati</taxon>
        <taxon>Actinomycetota</taxon>
        <taxon>Actinomycetes</taxon>
        <taxon>Micrococcales</taxon>
        <taxon>Microbacteriaceae</taxon>
        <taxon>Cryobacterium</taxon>
    </lineage>
</organism>
<accession>A0ABY2JE39</accession>
<dbReference type="PANTHER" id="PTHR30483:SF6">
    <property type="entry name" value="PERIPLASMIC BINDING PROTEIN OF ABC TRANSPORTER FOR NATURAL AMINO ACIDS"/>
    <property type="match status" value="1"/>
</dbReference>
<feature type="domain" description="Leucine-binding protein" evidence="3">
    <location>
        <begin position="51"/>
        <end position="109"/>
    </location>
</feature>
<dbReference type="InterPro" id="IPR051010">
    <property type="entry name" value="BCAA_transport"/>
</dbReference>
<dbReference type="InterPro" id="IPR028081">
    <property type="entry name" value="Leu-bd"/>
</dbReference>
<dbReference type="SUPFAM" id="SSF53822">
    <property type="entry name" value="Periplasmic binding protein-like I"/>
    <property type="match status" value="1"/>
</dbReference>
<dbReference type="InterPro" id="IPR028082">
    <property type="entry name" value="Peripla_BP_I"/>
</dbReference>
<dbReference type="Pfam" id="PF13458">
    <property type="entry name" value="Peripla_BP_6"/>
    <property type="match status" value="1"/>
</dbReference>
<dbReference type="EMBL" id="SOGO01000021">
    <property type="protein sequence ID" value="TFD03394.1"/>
    <property type="molecule type" value="Genomic_DNA"/>
</dbReference>